<dbReference type="AlphaFoldDB" id="A0A1H5RJ88"/>
<evidence type="ECO:0000313" key="2">
    <source>
        <dbReference type="Proteomes" id="UP000198878"/>
    </source>
</evidence>
<dbReference type="EMBL" id="FNUJ01000021">
    <property type="protein sequence ID" value="SEF38432.1"/>
    <property type="molecule type" value="Genomic_DNA"/>
</dbReference>
<name>A0A1H5RJ88_9PSEU</name>
<organism evidence="1 2">
    <name type="scientific">Amycolatopsis pretoriensis</name>
    <dbReference type="NCBI Taxonomy" id="218821"/>
    <lineage>
        <taxon>Bacteria</taxon>
        <taxon>Bacillati</taxon>
        <taxon>Actinomycetota</taxon>
        <taxon>Actinomycetes</taxon>
        <taxon>Pseudonocardiales</taxon>
        <taxon>Pseudonocardiaceae</taxon>
        <taxon>Amycolatopsis</taxon>
    </lineage>
</organism>
<dbReference type="Proteomes" id="UP000198878">
    <property type="component" value="Unassembled WGS sequence"/>
</dbReference>
<proteinExistence type="predicted"/>
<accession>A0A1H5RJ88</accession>
<sequence length="234" mass="25217">MTGDLDAAGRKLQETIGTYPPGHRIVPVVELIATTAHRSPGADGMYRSRCSDDTVRDYLDAARRIGGVLLLNIQPGRADFLPEVQAYEHWLTEPDVGVALDPEWAVDPGMVPGEEFGSTTGAELDGVATYLSTLVGAHRLPDKIMAYHQVSASVVRDERSLSPHVGVSAIKVVDGIGPASAKKATWRKLTSGMPDRARTGFKLFFDEDTRDGSVLMSPADVLALDPAPSYIVYE</sequence>
<evidence type="ECO:0000313" key="1">
    <source>
        <dbReference type="EMBL" id="SEF38432.1"/>
    </source>
</evidence>
<keyword evidence="2" id="KW-1185">Reference proteome</keyword>
<protein>
    <submittedName>
        <fullName evidence="1">Uncharacterized protein</fullName>
    </submittedName>
</protein>
<dbReference type="RefSeq" id="WP_249026677.1">
    <property type="nucleotide sequence ID" value="NZ_MUMK01000175.1"/>
</dbReference>
<gene>
    <name evidence="1" type="ORF">SAMN05421837_12163</name>
</gene>
<reference evidence="2" key="1">
    <citation type="submission" date="2016-10" db="EMBL/GenBank/DDBJ databases">
        <authorList>
            <person name="Varghese N."/>
            <person name="Submissions S."/>
        </authorList>
    </citation>
    <scope>NUCLEOTIDE SEQUENCE [LARGE SCALE GENOMIC DNA]</scope>
    <source>
        <strain evidence="2">DSM 44654</strain>
    </source>
</reference>
<dbReference type="STRING" id="218821.SAMN05421837_12163"/>